<organism evidence="16 17">
    <name type="scientific">Sphaceloma murrayae</name>
    <dbReference type="NCBI Taxonomy" id="2082308"/>
    <lineage>
        <taxon>Eukaryota</taxon>
        <taxon>Fungi</taxon>
        <taxon>Dikarya</taxon>
        <taxon>Ascomycota</taxon>
        <taxon>Pezizomycotina</taxon>
        <taxon>Dothideomycetes</taxon>
        <taxon>Dothideomycetidae</taxon>
        <taxon>Myriangiales</taxon>
        <taxon>Elsinoaceae</taxon>
        <taxon>Sphaceloma</taxon>
    </lineage>
</organism>
<keyword evidence="7 11" id="KW-0863">Zinc-finger</keyword>
<dbReference type="InterPro" id="IPR044066">
    <property type="entry name" value="TRIAD_supradom"/>
</dbReference>
<dbReference type="Pfam" id="PF01485">
    <property type="entry name" value="IBR"/>
    <property type="match status" value="1"/>
</dbReference>
<keyword evidence="6" id="KW-0677">Repeat</keyword>
<proteinExistence type="inferred from homology"/>
<dbReference type="PROSITE" id="PS50089">
    <property type="entry name" value="ZF_RING_2"/>
    <property type="match status" value="1"/>
</dbReference>
<evidence type="ECO:0000256" key="2">
    <source>
        <dbReference type="ARBA" id="ARBA00004906"/>
    </source>
</evidence>
<dbReference type="SUPFAM" id="SSF54495">
    <property type="entry name" value="UBC-like"/>
    <property type="match status" value="1"/>
</dbReference>
<protein>
    <recommendedName>
        <fullName evidence="3">RBR-type E3 ubiquitin transferase</fullName>
        <ecNumber evidence="3">2.3.2.31</ecNumber>
    </recommendedName>
</protein>
<evidence type="ECO:0000313" key="16">
    <source>
        <dbReference type="EMBL" id="PNS14434.1"/>
    </source>
</evidence>
<dbReference type="InParanoid" id="A0A2K1QH07"/>
<dbReference type="Gene3D" id="3.10.110.10">
    <property type="entry name" value="Ubiquitin Conjugating Enzyme"/>
    <property type="match status" value="1"/>
</dbReference>
<dbReference type="InterPro" id="IPR001841">
    <property type="entry name" value="Znf_RING"/>
</dbReference>
<dbReference type="FunCoup" id="A0A2K1QH07">
    <property type="interactions" value="160"/>
</dbReference>
<keyword evidence="17" id="KW-1185">Reference proteome</keyword>
<dbReference type="PROSITE" id="PS00518">
    <property type="entry name" value="ZF_RING_1"/>
    <property type="match status" value="1"/>
</dbReference>
<dbReference type="FunFam" id="3.30.40.10:FF:000416">
    <property type="entry name" value="RBR-type E3 ubiquitin transferase"/>
    <property type="match status" value="1"/>
</dbReference>
<dbReference type="CDD" id="cd23820">
    <property type="entry name" value="RWD_RNF14"/>
    <property type="match status" value="1"/>
</dbReference>
<dbReference type="Gene3D" id="1.20.120.1750">
    <property type="match status" value="1"/>
</dbReference>
<dbReference type="OrthoDB" id="1431934at2759"/>
<evidence type="ECO:0000256" key="6">
    <source>
        <dbReference type="ARBA" id="ARBA00022737"/>
    </source>
</evidence>
<feature type="region of interest" description="Disordered" evidence="12">
    <location>
        <begin position="657"/>
        <end position="680"/>
    </location>
</feature>
<dbReference type="PROSITE" id="PS51873">
    <property type="entry name" value="TRIAD"/>
    <property type="match status" value="1"/>
</dbReference>
<evidence type="ECO:0000256" key="8">
    <source>
        <dbReference type="ARBA" id="ARBA00022786"/>
    </source>
</evidence>
<dbReference type="InterPro" id="IPR013083">
    <property type="entry name" value="Znf_RING/FYVE/PHD"/>
</dbReference>
<evidence type="ECO:0000256" key="9">
    <source>
        <dbReference type="ARBA" id="ARBA00022833"/>
    </source>
</evidence>
<evidence type="ECO:0000256" key="1">
    <source>
        <dbReference type="ARBA" id="ARBA00001798"/>
    </source>
</evidence>
<dbReference type="InterPro" id="IPR006575">
    <property type="entry name" value="RWD_dom"/>
</dbReference>
<comment type="pathway">
    <text evidence="2">Protein modification; protein ubiquitination.</text>
</comment>
<dbReference type="Pfam" id="PF05773">
    <property type="entry name" value="RWD"/>
    <property type="match status" value="1"/>
</dbReference>
<dbReference type="CDD" id="cd23134">
    <property type="entry name" value="RING-HC_ITT1-like"/>
    <property type="match status" value="1"/>
</dbReference>
<dbReference type="STRING" id="2082308.A0A2K1QH07"/>
<dbReference type="InterPro" id="IPR002867">
    <property type="entry name" value="IBR_dom"/>
</dbReference>
<dbReference type="SMART" id="SM00591">
    <property type="entry name" value="RWD"/>
    <property type="match status" value="1"/>
</dbReference>
<comment type="similarity">
    <text evidence="10">Belongs to the RBR family. RNF14 subfamily.</text>
</comment>
<feature type="compositionally biased region" description="Acidic residues" evidence="12">
    <location>
        <begin position="661"/>
        <end position="680"/>
    </location>
</feature>
<dbReference type="Proteomes" id="UP000243797">
    <property type="component" value="Unassembled WGS sequence"/>
</dbReference>
<evidence type="ECO:0000256" key="11">
    <source>
        <dbReference type="PROSITE-ProRule" id="PRU00175"/>
    </source>
</evidence>
<dbReference type="AlphaFoldDB" id="A0A2K1QH07"/>
<dbReference type="InterPro" id="IPR016135">
    <property type="entry name" value="UBQ-conjugating_enzyme/RWD"/>
</dbReference>
<gene>
    <name evidence="16" type="ORF">CAC42_3720</name>
</gene>
<dbReference type="GO" id="GO:0016567">
    <property type="term" value="P:protein ubiquitination"/>
    <property type="evidence" value="ECO:0007669"/>
    <property type="project" value="InterPro"/>
</dbReference>
<dbReference type="GO" id="GO:0008270">
    <property type="term" value="F:zinc ion binding"/>
    <property type="evidence" value="ECO:0007669"/>
    <property type="project" value="UniProtKB-KW"/>
</dbReference>
<comment type="catalytic activity">
    <reaction evidence="1">
        <text>[E2 ubiquitin-conjugating enzyme]-S-ubiquitinyl-L-cysteine + [acceptor protein]-L-lysine = [E2 ubiquitin-conjugating enzyme]-L-cysteine + [acceptor protein]-N(6)-ubiquitinyl-L-lysine.</text>
        <dbReference type="EC" id="2.3.2.31"/>
    </reaction>
</comment>
<dbReference type="PROSITE" id="PS50908">
    <property type="entry name" value="RWD"/>
    <property type="match status" value="1"/>
</dbReference>
<dbReference type="GO" id="GO:0061630">
    <property type="term" value="F:ubiquitin protein ligase activity"/>
    <property type="evidence" value="ECO:0007669"/>
    <property type="project" value="UniProtKB-EC"/>
</dbReference>
<reference evidence="16 17" key="1">
    <citation type="submission" date="2017-06" db="EMBL/GenBank/DDBJ databases">
        <title>Draft genome sequence of a variant of Elsinoe murrayae.</title>
        <authorList>
            <person name="Cheng Q."/>
        </authorList>
    </citation>
    <scope>NUCLEOTIDE SEQUENCE [LARGE SCALE GENOMIC DNA]</scope>
    <source>
        <strain evidence="16 17">CQ-2017a</strain>
    </source>
</reference>
<evidence type="ECO:0000256" key="3">
    <source>
        <dbReference type="ARBA" id="ARBA00012251"/>
    </source>
</evidence>
<keyword evidence="5" id="KW-0479">Metal-binding</keyword>
<comment type="caution">
    <text evidence="16">The sequence shown here is derived from an EMBL/GenBank/DDBJ whole genome shotgun (WGS) entry which is preliminary data.</text>
</comment>
<dbReference type="SUPFAM" id="SSF57850">
    <property type="entry name" value="RING/U-box"/>
    <property type="match status" value="2"/>
</dbReference>
<dbReference type="PANTHER" id="PTHR11685">
    <property type="entry name" value="RBR FAMILY RING FINGER AND IBR DOMAIN-CONTAINING"/>
    <property type="match status" value="1"/>
</dbReference>
<dbReference type="EMBL" id="NKHZ01000086">
    <property type="protein sequence ID" value="PNS14434.1"/>
    <property type="molecule type" value="Genomic_DNA"/>
</dbReference>
<dbReference type="SMART" id="SM00647">
    <property type="entry name" value="IBR"/>
    <property type="match status" value="2"/>
</dbReference>
<evidence type="ECO:0000256" key="5">
    <source>
        <dbReference type="ARBA" id="ARBA00022723"/>
    </source>
</evidence>
<feature type="domain" description="RING-type" evidence="13">
    <location>
        <begin position="172"/>
        <end position="217"/>
    </location>
</feature>
<dbReference type="EC" id="2.3.2.31" evidence="3"/>
<name>A0A2K1QH07_9PEZI</name>
<dbReference type="Gene3D" id="3.30.40.10">
    <property type="entry name" value="Zinc/RING finger domain, C3HC4 (zinc finger)"/>
    <property type="match status" value="1"/>
</dbReference>
<keyword evidence="9" id="KW-0862">Zinc</keyword>
<evidence type="ECO:0000256" key="4">
    <source>
        <dbReference type="ARBA" id="ARBA00022679"/>
    </source>
</evidence>
<dbReference type="InterPro" id="IPR031127">
    <property type="entry name" value="E3_UB_ligase_RBR"/>
</dbReference>
<evidence type="ECO:0000256" key="7">
    <source>
        <dbReference type="ARBA" id="ARBA00022771"/>
    </source>
</evidence>
<dbReference type="InterPro" id="IPR047548">
    <property type="entry name" value="Rcat_RBR_RNF14"/>
</dbReference>
<feature type="compositionally biased region" description="Basic and acidic residues" evidence="12">
    <location>
        <begin position="573"/>
        <end position="595"/>
    </location>
</feature>
<keyword evidence="4" id="KW-0808">Transferase</keyword>
<evidence type="ECO:0000259" key="15">
    <source>
        <dbReference type="PROSITE" id="PS51873"/>
    </source>
</evidence>
<dbReference type="Pfam" id="PF22191">
    <property type="entry name" value="IBR_1"/>
    <property type="match status" value="1"/>
</dbReference>
<evidence type="ECO:0000256" key="12">
    <source>
        <dbReference type="SAM" id="MobiDB-lite"/>
    </source>
</evidence>
<feature type="region of interest" description="Disordered" evidence="12">
    <location>
        <begin position="547"/>
        <end position="642"/>
    </location>
</feature>
<feature type="domain" description="RING-type" evidence="15">
    <location>
        <begin position="168"/>
        <end position="434"/>
    </location>
</feature>
<accession>A0A2K1QH07</accession>
<feature type="domain" description="RWD" evidence="14">
    <location>
        <begin position="7"/>
        <end position="136"/>
    </location>
</feature>
<evidence type="ECO:0000259" key="14">
    <source>
        <dbReference type="PROSITE" id="PS50908"/>
    </source>
</evidence>
<evidence type="ECO:0000256" key="10">
    <source>
        <dbReference type="ARBA" id="ARBA00044508"/>
    </source>
</evidence>
<sequence length="680" mass="76652">MEDEREEEITSLSSIFPEIEIDSCNPHKLSLLVPVAPSEVVSIRTSSAVDSLDALTLKSDSVGISHLPPLRLSATLPEGYPDNAFPLISLESKPAWLDYGKLKELENECMKLWEEYGHCQILFTYIDYIQQAAERFFDLEHSITVKPYLKDELVEFSKARDKEIFENGSFDCGVCLEPKKGTSCHRMTDCGHVFCRACLQDFYNSAITEGDVGNVACLEPSCGKTKPGEPPKKRKAIHPRELLEIGILESQARRYVELKRKKKLESDKSTIYCPRSWCQAPARSNRYPPIPSNLLDYIDESADEASDPPPAYTKDTPESKLPSASDRLAICSNPSCQLAFCRVCYLGWHGEFARCWPRNPADLSEEEKASYDYIRLHTSPCPTCSSPVQKTMGCNHMKCFQCNTHFCYLCGAWLLPDNPYQHFNQRGNDCYMKLWELEEGDEGQAGAFEGARRWEREAMEVARRAQEEEDGRAANQLQQDDGIQHPVMGEEQDVLEVDIVQDEPRREREREWQRERHRMFFAEAGPPPGPIDPMHAMVLRAEQLRVQEPGPDGPEMEHGEGEGFVGGRRRGRGRYERDNFDEGRGRGQGRGDGRGGRARGGVRGGNAVAQNGRGNGRAERGRGRGRGGGVQAGRDVVDGNGQLDAREAAALRRFVEMARNDEEDEWDSDELEDDGMFEIR</sequence>
<evidence type="ECO:0000313" key="17">
    <source>
        <dbReference type="Proteomes" id="UP000243797"/>
    </source>
</evidence>
<evidence type="ECO:0000259" key="13">
    <source>
        <dbReference type="PROSITE" id="PS50089"/>
    </source>
</evidence>
<dbReference type="CDD" id="cd20354">
    <property type="entry name" value="Rcat_RBR_RNF14"/>
    <property type="match status" value="1"/>
</dbReference>
<dbReference type="InterPro" id="IPR017907">
    <property type="entry name" value="Znf_RING_CS"/>
</dbReference>
<keyword evidence="8" id="KW-0833">Ubl conjugation pathway</keyword>